<accession>A0ABR1ETV6</accession>
<organism evidence="1 2">
    <name type="scientific">Necator americanus</name>
    <name type="common">Human hookworm</name>
    <dbReference type="NCBI Taxonomy" id="51031"/>
    <lineage>
        <taxon>Eukaryota</taxon>
        <taxon>Metazoa</taxon>
        <taxon>Ecdysozoa</taxon>
        <taxon>Nematoda</taxon>
        <taxon>Chromadorea</taxon>
        <taxon>Rhabditida</taxon>
        <taxon>Rhabditina</taxon>
        <taxon>Rhabditomorpha</taxon>
        <taxon>Strongyloidea</taxon>
        <taxon>Ancylostomatidae</taxon>
        <taxon>Bunostominae</taxon>
        <taxon>Necator</taxon>
    </lineage>
</organism>
<gene>
    <name evidence="1" type="primary">Necator_chrX.g25948</name>
    <name evidence="1" type="ORF">RB195_025782</name>
</gene>
<protein>
    <submittedName>
        <fullName evidence="1">Uncharacterized protein</fullName>
    </submittedName>
</protein>
<evidence type="ECO:0000313" key="1">
    <source>
        <dbReference type="EMBL" id="KAK6766077.1"/>
    </source>
</evidence>
<keyword evidence="2" id="KW-1185">Reference proteome</keyword>
<comment type="caution">
    <text evidence="1">The sequence shown here is derived from an EMBL/GenBank/DDBJ whole genome shotgun (WGS) entry which is preliminary data.</text>
</comment>
<name>A0ABR1ETV6_NECAM</name>
<reference evidence="1 2" key="1">
    <citation type="submission" date="2023-08" db="EMBL/GenBank/DDBJ databases">
        <title>A Necator americanus chromosomal reference genome.</title>
        <authorList>
            <person name="Ilik V."/>
            <person name="Petrzelkova K.J."/>
            <person name="Pardy F."/>
            <person name="Fuh T."/>
            <person name="Niatou-Singa F.S."/>
            <person name="Gouil Q."/>
            <person name="Baker L."/>
            <person name="Ritchie M.E."/>
            <person name="Jex A.R."/>
            <person name="Gazzola D."/>
            <person name="Li H."/>
            <person name="Toshio Fujiwara R."/>
            <person name="Zhan B."/>
            <person name="Aroian R.V."/>
            <person name="Pafco B."/>
            <person name="Schwarz E.M."/>
        </authorList>
    </citation>
    <scope>NUCLEOTIDE SEQUENCE [LARGE SCALE GENOMIC DNA]</scope>
    <source>
        <strain evidence="1 2">Aroian</strain>
        <tissue evidence="1">Whole animal</tissue>
    </source>
</reference>
<sequence>MDCIQNERGAEILHFRVHMLQVMFSNAALTIQAHRRICEINSQRNDARILRRRVAKEKTQKSRIMVDDGERRIQNGSNVFLADISVS</sequence>
<dbReference type="EMBL" id="JAVFWL010000006">
    <property type="protein sequence ID" value="KAK6766077.1"/>
    <property type="molecule type" value="Genomic_DNA"/>
</dbReference>
<dbReference type="Proteomes" id="UP001303046">
    <property type="component" value="Unassembled WGS sequence"/>
</dbReference>
<evidence type="ECO:0000313" key="2">
    <source>
        <dbReference type="Proteomes" id="UP001303046"/>
    </source>
</evidence>
<proteinExistence type="predicted"/>